<dbReference type="GO" id="GO:0003676">
    <property type="term" value="F:nucleic acid binding"/>
    <property type="evidence" value="ECO:0007669"/>
    <property type="project" value="InterPro"/>
</dbReference>
<evidence type="ECO:0000313" key="9">
    <source>
        <dbReference type="Proteomes" id="UP000828390"/>
    </source>
</evidence>
<dbReference type="GO" id="GO:0009378">
    <property type="term" value="F:four-way junction helicase activity"/>
    <property type="evidence" value="ECO:0007669"/>
    <property type="project" value="TreeGrafter"/>
</dbReference>
<evidence type="ECO:0000256" key="5">
    <source>
        <dbReference type="ARBA" id="ARBA00034808"/>
    </source>
</evidence>
<dbReference type="EC" id="5.6.2.4" evidence="5"/>
<keyword evidence="3" id="KW-0067">ATP-binding</keyword>
<dbReference type="Pfam" id="PF00271">
    <property type="entry name" value="Helicase_C"/>
    <property type="match status" value="1"/>
</dbReference>
<comment type="catalytic activity">
    <reaction evidence="4">
        <text>Couples ATP hydrolysis with the unwinding of duplex DNA by translocating in the 3'-5' direction.</text>
        <dbReference type="EC" id="5.6.2.4"/>
    </reaction>
</comment>
<dbReference type="GO" id="GO:0005694">
    <property type="term" value="C:chromosome"/>
    <property type="evidence" value="ECO:0007669"/>
    <property type="project" value="TreeGrafter"/>
</dbReference>
<dbReference type="AlphaFoldDB" id="A0A9D4JFF7"/>
<feature type="domain" description="Helicase C-terminal" evidence="7">
    <location>
        <begin position="268"/>
        <end position="429"/>
    </location>
</feature>
<comment type="similarity">
    <text evidence="1">Belongs to the helicase family. RecQ subfamily.</text>
</comment>
<dbReference type="EMBL" id="JAIWYP010000006">
    <property type="protein sequence ID" value="KAH3809870.1"/>
    <property type="molecule type" value="Genomic_DNA"/>
</dbReference>
<dbReference type="SMART" id="SM00490">
    <property type="entry name" value="HELICc"/>
    <property type="match status" value="1"/>
</dbReference>
<dbReference type="OrthoDB" id="5982332at2759"/>
<evidence type="ECO:0000259" key="6">
    <source>
        <dbReference type="PROSITE" id="PS51192"/>
    </source>
</evidence>
<dbReference type="InterPro" id="IPR032284">
    <property type="entry name" value="RecQ_Zn-bd"/>
</dbReference>
<dbReference type="Proteomes" id="UP000828390">
    <property type="component" value="Unassembled WGS sequence"/>
</dbReference>
<dbReference type="PROSITE" id="PS51194">
    <property type="entry name" value="HELICASE_CTER"/>
    <property type="match status" value="1"/>
</dbReference>
<dbReference type="Pfam" id="PF16124">
    <property type="entry name" value="RecQ_Zn_bind"/>
    <property type="match status" value="1"/>
</dbReference>
<dbReference type="Pfam" id="PF00270">
    <property type="entry name" value="DEAD"/>
    <property type="match status" value="1"/>
</dbReference>
<evidence type="ECO:0000256" key="1">
    <source>
        <dbReference type="ARBA" id="ARBA00005446"/>
    </source>
</evidence>
<dbReference type="InterPro" id="IPR011545">
    <property type="entry name" value="DEAD/DEAH_box_helicase_dom"/>
</dbReference>
<dbReference type="PROSITE" id="PS51192">
    <property type="entry name" value="HELICASE_ATP_BIND_1"/>
    <property type="match status" value="1"/>
</dbReference>
<dbReference type="SUPFAM" id="SSF52540">
    <property type="entry name" value="P-loop containing nucleoside triphosphate hydrolases"/>
    <property type="match status" value="1"/>
</dbReference>
<dbReference type="SMART" id="SM00487">
    <property type="entry name" value="DEXDc"/>
    <property type="match status" value="1"/>
</dbReference>
<sequence length="456" mass="51816">MASFEHCVKVSLTKLKANIELKQQQLDVLQAVFDGKDTIAVLPTGFGKSLLFQMLPYLMAEKFGKSKPMIVIVIAPINAIMEEQVRELRAKGIMACSLSYSGSGATTFDAEEDMEDTDCDDKVILPKEVTMKELMDGKYHIIYTHPECLFQSKAIAKMIRSKNYQEHLCGIVIDEVHMILEWGPEFRPKFERLGELTCLHPQIAHVALTATAKPESINTLAQSLMYKNVTVVAVNPDRPNIFIDVRNRPPNIRKVEKYNSFIEPLAHELDNKMEKFPLTIAYIENLEALGYCYQVLNSTLKEKQYNGKEHIPENRLFAQFHTDYTADMKKHIITDLCKRTPTTRLILATVALGMGLNAPSVERVMHMRPPVCLENYLQEIGRAGRTGQQSSAVLFFNNSDIASNRKGMTKEMVDFCQNTETCLRLQLVKYFGFDNVLYSGTKENCCKNCREKFKAN</sequence>
<evidence type="ECO:0000256" key="3">
    <source>
        <dbReference type="ARBA" id="ARBA00022840"/>
    </source>
</evidence>
<gene>
    <name evidence="8" type="ORF">DPMN_138250</name>
</gene>
<dbReference type="PANTHER" id="PTHR13710:SF120">
    <property type="entry name" value="BIFUNCTIONAL 3'-5' EXONUCLEASE_ATP-DEPENDENT HELICASE WRN"/>
    <property type="match status" value="1"/>
</dbReference>
<dbReference type="GO" id="GO:0005524">
    <property type="term" value="F:ATP binding"/>
    <property type="evidence" value="ECO:0007669"/>
    <property type="project" value="UniProtKB-KW"/>
</dbReference>
<dbReference type="InterPro" id="IPR014001">
    <property type="entry name" value="Helicase_ATP-bd"/>
</dbReference>
<comment type="caution">
    <text evidence="8">The sequence shown here is derived from an EMBL/GenBank/DDBJ whole genome shotgun (WGS) entry which is preliminary data.</text>
</comment>
<dbReference type="GO" id="GO:0005737">
    <property type="term" value="C:cytoplasm"/>
    <property type="evidence" value="ECO:0007669"/>
    <property type="project" value="TreeGrafter"/>
</dbReference>
<keyword evidence="2" id="KW-0547">Nucleotide-binding</keyword>
<organism evidence="8 9">
    <name type="scientific">Dreissena polymorpha</name>
    <name type="common">Zebra mussel</name>
    <name type="synonym">Mytilus polymorpha</name>
    <dbReference type="NCBI Taxonomy" id="45954"/>
    <lineage>
        <taxon>Eukaryota</taxon>
        <taxon>Metazoa</taxon>
        <taxon>Spiralia</taxon>
        <taxon>Lophotrochozoa</taxon>
        <taxon>Mollusca</taxon>
        <taxon>Bivalvia</taxon>
        <taxon>Autobranchia</taxon>
        <taxon>Heteroconchia</taxon>
        <taxon>Euheterodonta</taxon>
        <taxon>Imparidentia</taxon>
        <taxon>Neoheterodontei</taxon>
        <taxon>Myida</taxon>
        <taxon>Dreissenoidea</taxon>
        <taxon>Dreissenidae</taxon>
        <taxon>Dreissena</taxon>
    </lineage>
</organism>
<evidence type="ECO:0000259" key="7">
    <source>
        <dbReference type="PROSITE" id="PS51194"/>
    </source>
</evidence>
<reference evidence="8" key="1">
    <citation type="journal article" date="2019" name="bioRxiv">
        <title>The Genome of the Zebra Mussel, Dreissena polymorpha: A Resource for Invasive Species Research.</title>
        <authorList>
            <person name="McCartney M.A."/>
            <person name="Auch B."/>
            <person name="Kono T."/>
            <person name="Mallez S."/>
            <person name="Zhang Y."/>
            <person name="Obille A."/>
            <person name="Becker A."/>
            <person name="Abrahante J.E."/>
            <person name="Garbe J."/>
            <person name="Badalamenti J.P."/>
            <person name="Herman A."/>
            <person name="Mangelson H."/>
            <person name="Liachko I."/>
            <person name="Sullivan S."/>
            <person name="Sone E.D."/>
            <person name="Koren S."/>
            <person name="Silverstein K.A.T."/>
            <person name="Beckman K.B."/>
            <person name="Gohl D.M."/>
        </authorList>
    </citation>
    <scope>NUCLEOTIDE SEQUENCE</scope>
    <source>
        <strain evidence="8">Duluth1</strain>
        <tissue evidence="8">Whole animal</tissue>
    </source>
</reference>
<dbReference type="Gene3D" id="3.40.50.300">
    <property type="entry name" value="P-loop containing nucleotide triphosphate hydrolases"/>
    <property type="match status" value="2"/>
</dbReference>
<evidence type="ECO:0000256" key="4">
    <source>
        <dbReference type="ARBA" id="ARBA00034617"/>
    </source>
</evidence>
<accession>A0A9D4JFF7</accession>
<dbReference type="InterPro" id="IPR001650">
    <property type="entry name" value="Helicase_C-like"/>
</dbReference>
<feature type="domain" description="Helicase ATP-binding" evidence="6">
    <location>
        <begin position="29"/>
        <end position="230"/>
    </location>
</feature>
<name>A0A9D4JFF7_DREPO</name>
<evidence type="ECO:0000313" key="8">
    <source>
        <dbReference type="EMBL" id="KAH3809870.1"/>
    </source>
</evidence>
<evidence type="ECO:0000256" key="2">
    <source>
        <dbReference type="ARBA" id="ARBA00022741"/>
    </source>
</evidence>
<dbReference type="InterPro" id="IPR027417">
    <property type="entry name" value="P-loop_NTPase"/>
</dbReference>
<proteinExistence type="inferred from homology"/>
<dbReference type="PANTHER" id="PTHR13710">
    <property type="entry name" value="DNA HELICASE RECQ FAMILY MEMBER"/>
    <property type="match status" value="1"/>
</dbReference>
<protein>
    <recommendedName>
        <fullName evidence="5">DNA 3'-5' helicase</fullName>
        <ecNumber evidence="5">5.6.2.4</ecNumber>
    </recommendedName>
</protein>
<dbReference type="GO" id="GO:0005634">
    <property type="term" value="C:nucleus"/>
    <property type="evidence" value="ECO:0007669"/>
    <property type="project" value="TreeGrafter"/>
</dbReference>
<dbReference type="CDD" id="cd17920">
    <property type="entry name" value="DEXHc_RecQ"/>
    <property type="match status" value="1"/>
</dbReference>
<reference evidence="8" key="2">
    <citation type="submission" date="2020-11" db="EMBL/GenBank/DDBJ databases">
        <authorList>
            <person name="McCartney M.A."/>
            <person name="Auch B."/>
            <person name="Kono T."/>
            <person name="Mallez S."/>
            <person name="Becker A."/>
            <person name="Gohl D.M."/>
            <person name="Silverstein K.A.T."/>
            <person name="Koren S."/>
            <person name="Bechman K.B."/>
            <person name="Herman A."/>
            <person name="Abrahante J.E."/>
            <person name="Garbe J."/>
        </authorList>
    </citation>
    <scope>NUCLEOTIDE SEQUENCE</scope>
    <source>
        <strain evidence="8">Duluth1</strain>
        <tissue evidence="8">Whole animal</tissue>
    </source>
</reference>
<dbReference type="GO" id="GO:0000724">
    <property type="term" value="P:double-strand break repair via homologous recombination"/>
    <property type="evidence" value="ECO:0007669"/>
    <property type="project" value="TreeGrafter"/>
</dbReference>
<keyword evidence="9" id="KW-1185">Reference proteome</keyword>
<dbReference type="GO" id="GO:0043138">
    <property type="term" value="F:3'-5' DNA helicase activity"/>
    <property type="evidence" value="ECO:0007669"/>
    <property type="project" value="UniProtKB-EC"/>
</dbReference>